<keyword evidence="2" id="KW-1185">Reference proteome</keyword>
<dbReference type="OrthoDB" id="7490433at2759"/>
<dbReference type="AlphaFoldDB" id="A0A8S4S5U4"/>
<dbReference type="EMBL" id="CAKXAJ010026071">
    <property type="protein sequence ID" value="CAH2254122.1"/>
    <property type="molecule type" value="Genomic_DNA"/>
</dbReference>
<gene>
    <name evidence="1" type="primary">jg12108</name>
    <name evidence="1" type="ORF">PAEG_LOCUS22616</name>
</gene>
<comment type="caution">
    <text evidence="1">The sequence shown here is derived from an EMBL/GenBank/DDBJ whole genome shotgun (WGS) entry which is preliminary data.</text>
</comment>
<accession>A0A8S4S5U4</accession>
<evidence type="ECO:0000313" key="2">
    <source>
        <dbReference type="Proteomes" id="UP000838756"/>
    </source>
</evidence>
<organism evidence="1 2">
    <name type="scientific">Pararge aegeria aegeria</name>
    <dbReference type="NCBI Taxonomy" id="348720"/>
    <lineage>
        <taxon>Eukaryota</taxon>
        <taxon>Metazoa</taxon>
        <taxon>Ecdysozoa</taxon>
        <taxon>Arthropoda</taxon>
        <taxon>Hexapoda</taxon>
        <taxon>Insecta</taxon>
        <taxon>Pterygota</taxon>
        <taxon>Neoptera</taxon>
        <taxon>Endopterygota</taxon>
        <taxon>Lepidoptera</taxon>
        <taxon>Glossata</taxon>
        <taxon>Ditrysia</taxon>
        <taxon>Papilionoidea</taxon>
        <taxon>Nymphalidae</taxon>
        <taxon>Satyrinae</taxon>
        <taxon>Satyrini</taxon>
        <taxon>Parargina</taxon>
        <taxon>Pararge</taxon>
    </lineage>
</organism>
<name>A0A8S4S5U4_9NEOP</name>
<sequence length="118" mass="13878">MWCWRRMLRIPWTAHRTNASILRQLKITRRLSTICLKRIREYFGHIARRDGDNLEKIVVTGEVEGKRPRGRSPIRWSDQIRTALDTKVHTALNVAQSRVTWNKIVQKVVSGRGHDPQQ</sequence>
<reference evidence="1" key="1">
    <citation type="submission" date="2022-03" db="EMBL/GenBank/DDBJ databases">
        <authorList>
            <person name="Lindestad O."/>
        </authorList>
    </citation>
    <scope>NUCLEOTIDE SEQUENCE</scope>
</reference>
<evidence type="ECO:0000313" key="1">
    <source>
        <dbReference type="EMBL" id="CAH2254122.1"/>
    </source>
</evidence>
<proteinExistence type="predicted"/>
<dbReference type="Proteomes" id="UP000838756">
    <property type="component" value="Unassembled WGS sequence"/>
</dbReference>
<protein>
    <submittedName>
        <fullName evidence="1">Jg12108 protein</fullName>
    </submittedName>
</protein>